<sequence length="64" mass="7318">MAVLASRKIRQNGEEVKQVLIQWAGKTAEDATWEEVVMMRSQFSNFNLEDKVIAEGRGVDRTHL</sequence>
<comment type="caution">
    <text evidence="1">The sequence shown here is derived from an EMBL/GenBank/DDBJ whole genome shotgun (WGS) entry which is preliminary data.</text>
</comment>
<evidence type="ECO:0000313" key="2">
    <source>
        <dbReference type="Proteomes" id="UP000265520"/>
    </source>
</evidence>
<dbReference type="InterPro" id="IPR016197">
    <property type="entry name" value="Chromo-like_dom_sf"/>
</dbReference>
<evidence type="ECO:0000313" key="1">
    <source>
        <dbReference type="EMBL" id="MCI54179.1"/>
    </source>
</evidence>
<keyword evidence="2" id="KW-1185">Reference proteome</keyword>
<organism evidence="1 2">
    <name type="scientific">Trifolium medium</name>
    <dbReference type="NCBI Taxonomy" id="97028"/>
    <lineage>
        <taxon>Eukaryota</taxon>
        <taxon>Viridiplantae</taxon>
        <taxon>Streptophyta</taxon>
        <taxon>Embryophyta</taxon>
        <taxon>Tracheophyta</taxon>
        <taxon>Spermatophyta</taxon>
        <taxon>Magnoliopsida</taxon>
        <taxon>eudicotyledons</taxon>
        <taxon>Gunneridae</taxon>
        <taxon>Pentapetalae</taxon>
        <taxon>rosids</taxon>
        <taxon>fabids</taxon>
        <taxon>Fabales</taxon>
        <taxon>Fabaceae</taxon>
        <taxon>Papilionoideae</taxon>
        <taxon>50 kb inversion clade</taxon>
        <taxon>NPAAA clade</taxon>
        <taxon>Hologalegina</taxon>
        <taxon>IRL clade</taxon>
        <taxon>Trifolieae</taxon>
        <taxon>Trifolium</taxon>
    </lineage>
</organism>
<feature type="non-terminal residue" evidence="1">
    <location>
        <position position="64"/>
    </location>
</feature>
<dbReference type="Proteomes" id="UP000265520">
    <property type="component" value="Unassembled WGS sequence"/>
</dbReference>
<dbReference type="SUPFAM" id="SSF54160">
    <property type="entry name" value="Chromo domain-like"/>
    <property type="match status" value="1"/>
</dbReference>
<protein>
    <recommendedName>
        <fullName evidence="3">RNA-directed DNA polymerase (Reverse transcriptase)</fullName>
    </recommendedName>
</protein>
<dbReference type="Gene3D" id="2.40.50.40">
    <property type="match status" value="1"/>
</dbReference>
<accession>A0A392SZM7</accession>
<dbReference type="AlphaFoldDB" id="A0A392SZM7"/>
<proteinExistence type="predicted"/>
<dbReference type="EMBL" id="LXQA010475361">
    <property type="protein sequence ID" value="MCI54179.1"/>
    <property type="molecule type" value="Genomic_DNA"/>
</dbReference>
<reference evidence="1 2" key="1">
    <citation type="journal article" date="2018" name="Front. Plant Sci.">
        <title>Red Clover (Trifolium pratense) and Zigzag Clover (T. medium) - A Picture of Genomic Similarities and Differences.</title>
        <authorList>
            <person name="Dluhosova J."/>
            <person name="Istvanek J."/>
            <person name="Nedelnik J."/>
            <person name="Repkova J."/>
        </authorList>
    </citation>
    <scope>NUCLEOTIDE SEQUENCE [LARGE SCALE GENOMIC DNA]</scope>
    <source>
        <strain evidence="2">cv. 10/8</strain>
        <tissue evidence="1">Leaf</tissue>
    </source>
</reference>
<evidence type="ECO:0008006" key="3">
    <source>
        <dbReference type="Google" id="ProtNLM"/>
    </source>
</evidence>
<name>A0A392SZM7_9FABA</name>